<protein>
    <recommendedName>
        <fullName evidence="1">NAD(P)-binding domain-containing protein</fullName>
    </recommendedName>
</protein>
<reference evidence="2" key="1">
    <citation type="journal article" date="2020" name="Nature">
        <title>Giant virus diversity and host interactions through global metagenomics.</title>
        <authorList>
            <person name="Schulz F."/>
            <person name="Roux S."/>
            <person name="Paez-Espino D."/>
            <person name="Jungbluth S."/>
            <person name="Walsh D.A."/>
            <person name="Denef V.J."/>
            <person name="McMahon K.D."/>
            <person name="Konstantinidis K.T."/>
            <person name="Eloe-Fadrosh E.A."/>
            <person name="Kyrpides N.C."/>
            <person name="Woyke T."/>
        </authorList>
    </citation>
    <scope>NUCLEOTIDE SEQUENCE</scope>
    <source>
        <strain evidence="2">GVMAG-S-1102244-55</strain>
    </source>
</reference>
<dbReference type="PANTHER" id="PTHR43000">
    <property type="entry name" value="DTDP-D-GLUCOSE 4,6-DEHYDRATASE-RELATED"/>
    <property type="match status" value="1"/>
</dbReference>
<evidence type="ECO:0000313" key="2">
    <source>
        <dbReference type="EMBL" id="QHU15126.1"/>
    </source>
</evidence>
<dbReference type="InterPro" id="IPR036291">
    <property type="entry name" value="NAD(P)-bd_dom_sf"/>
</dbReference>
<dbReference type="Gene3D" id="3.40.50.720">
    <property type="entry name" value="NAD(P)-binding Rossmann-like Domain"/>
    <property type="match status" value="1"/>
</dbReference>
<dbReference type="SUPFAM" id="SSF51735">
    <property type="entry name" value="NAD(P)-binding Rossmann-fold domains"/>
    <property type="match status" value="1"/>
</dbReference>
<dbReference type="InterPro" id="IPR016040">
    <property type="entry name" value="NAD(P)-bd_dom"/>
</dbReference>
<feature type="domain" description="NAD(P)-binding" evidence="1">
    <location>
        <begin position="6"/>
        <end position="316"/>
    </location>
</feature>
<dbReference type="EMBL" id="MN740850">
    <property type="protein sequence ID" value="QHU15126.1"/>
    <property type="molecule type" value="Genomic_DNA"/>
</dbReference>
<sequence length="330" mass="37942">MSKTIIITGGCGFIGHHFVEHIIIHTDWKIVILDKLSYASSGLDRLRDTGCLSNVRIKVFTNDLINPLPEGLKREIGPNINYIVHMAAETHVDNSIKDPALFIRNNIDSTFNMLEYARGLENLETFFYFSTDEVFGPALNGRLFKEWDRHKPTNPYSASKSAAEQICIAYENTYKIPLMIVNVMNAFGERQHVEKFIPLCIKKVLNDEKVFIHSYPDKKQSGTRFYIHGRNIANAVLFLIKNGTLGEKYNISGEREVSNLEMAQLIAKFVGKELKYEMVDFHSNRPGHDLRYGLDGNKLFDMGFKLPLNFEESLEKTVKWTLENKKWLEE</sequence>
<accession>A0A6C0KDD8</accession>
<organism evidence="2">
    <name type="scientific">viral metagenome</name>
    <dbReference type="NCBI Taxonomy" id="1070528"/>
    <lineage>
        <taxon>unclassified sequences</taxon>
        <taxon>metagenomes</taxon>
        <taxon>organismal metagenomes</taxon>
    </lineage>
</organism>
<name>A0A6C0KDD8_9ZZZZ</name>
<dbReference type="AlphaFoldDB" id="A0A6C0KDD8"/>
<evidence type="ECO:0000259" key="1">
    <source>
        <dbReference type="Pfam" id="PF16363"/>
    </source>
</evidence>
<dbReference type="Gene3D" id="3.90.25.10">
    <property type="entry name" value="UDP-galactose 4-epimerase, domain 1"/>
    <property type="match status" value="1"/>
</dbReference>
<dbReference type="Pfam" id="PF16363">
    <property type="entry name" value="GDP_Man_Dehyd"/>
    <property type="match status" value="1"/>
</dbReference>
<proteinExistence type="predicted"/>